<dbReference type="OrthoDB" id="9795056at2"/>
<dbReference type="SUPFAM" id="SSF47240">
    <property type="entry name" value="Ferritin-like"/>
    <property type="match status" value="1"/>
</dbReference>
<proteinExistence type="predicted"/>
<keyword evidence="2" id="KW-1185">Reference proteome</keyword>
<dbReference type="InterPro" id="IPR010287">
    <property type="entry name" value="DUF892_YciF-like"/>
</dbReference>
<dbReference type="AlphaFoldDB" id="I0ICI6"/>
<dbReference type="InterPro" id="IPR012347">
    <property type="entry name" value="Ferritin-like"/>
</dbReference>
<gene>
    <name evidence="1" type="ordered locus">PSMK_08150</name>
</gene>
<dbReference type="InterPro" id="IPR047114">
    <property type="entry name" value="YciF"/>
</dbReference>
<reference evidence="1 2" key="1">
    <citation type="submission" date="2012-02" db="EMBL/GenBank/DDBJ databases">
        <title>Complete genome sequence of Phycisphaera mikurensis NBRC 102666.</title>
        <authorList>
            <person name="Ankai A."/>
            <person name="Hosoyama A."/>
            <person name="Terui Y."/>
            <person name="Sekine M."/>
            <person name="Fukai R."/>
            <person name="Kato Y."/>
            <person name="Nakamura S."/>
            <person name="Yamada-Narita S."/>
            <person name="Kawakoshi A."/>
            <person name="Fukunaga Y."/>
            <person name="Yamazaki S."/>
            <person name="Fujita N."/>
        </authorList>
    </citation>
    <scope>NUCLEOTIDE SEQUENCE [LARGE SCALE GENOMIC DNA]</scope>
    <source>
        <strain evidence="2">NBRC 102666 / KCTC 22515 / FYK2301M01</strain>
    </source>
</reference>
<dbReference type="EMBL" id="AP012338">
    <property type="protein sequence ID" value="BAM02974.1"/>
    <property type="molecule type" value="Genomic_DNA"/>
</dbReference>
<sequence>MGLIFADRYDTLKDFVHHQVADLYDAEFRFHDTLEKMVEKASNAELQSLFKTQHAAASARVKTIETLFEGLGFDVERVTCHAAKGIMQETSETLDAKGDPAVLDSALIANAQRAHHYFMAGYGSTRCQLGAMGKHNLEQTLDDLLSQHIAADEKLKELATAQTGVNAQAAH</sequence>
<dbReference type="PANTHER" id="PTHR30565:SF9">
    <property type="entry name" value="PROTEIN YCIF"/>
    <property type="match status" value="1"/>
</dbReference>
<accession>I0ICI6</accession>
<dbReference type="HOGENOM" id="CLU_102561_0_1_0"/>
<dbReference type="Gene3D" id="1.20.1260.10">
    <property type="match status" value="1"/>
</dbReference>
<dbReference type="InterPro" id="IPR009078">
    <property type="entry name" value="Ferritin-like_SF"/>
</dbReference>
<dbReference type="Pfam" id="PF05974">
    <property type="entry name" value="DUF892"/>
    <property type="match status" value="1"/>
</dbReference>
<dbReference type="KEGG" id="phm:PSMK_08150"/>
<dbReference type="STRING" id="1142394.PSMK_08150"/>
<organism evidence="1 2">
    <name type="scientific">Phycisphaera mikurensis (strain NBRC 102666 / KCTC 22515 / FYK2301M01)</name>
    <dbReference type="NCBI Taxonomy" id="1142394"/>
    <lineage>
        <taxon>Bacteria</taxon>
        <taxon>Pseudomonadati</taxon>
        <taxon>Planctomycetota</taxon>
        <taxon>Phycisphaerae</taxon>
        <taxon>Phycisphaerales</taxon>
        <taxon>Phycisphaeraceae</taxon>
        <taxon>Phycisphaera</taxon>
    </lineage>
</organism>
<dbReference type="eggNOG" id="COG3685">
    <property type="taxonomic scope" value="Bacteria"/>
</dbReference>
<dbReference type="Proteomes" id="UP000007881">
    <property type="component" value="Chromosome"/>
</dbReference>
<protein>
    <submittedName>
        <fullName evidence="1">Uncharacterized protein</fullName>
    </submittedName>
</protein>
<evidence type="ECO:0000313" key="1">
    <source>
        <dbReference type="EMBL" id="BAM02974.1"/>
    </source>
</evidence>
<dbReference type="RefSeq" id="WP_014436194.1">
    <property type="nucleotide sequence ID" value="NC_017080.1"/>
</dbReference>
<dbReference type="PANTHER" id="PTHR30565">
    <property type="entry name" value="PROTEIN YCIF"/>
    <property type="match status" value="1"/>
</dbReference>
<name>I0ICI6_PHYMF</name>
<evidence type="ECO:0000313" key="2">
    <source>
        <dbReference type="Proteomes" id="UP000007881"/>
    </source>
</evidence>